<feature type="domain" description="Alpha-amylase/branching enzyme C-terminal all beta" evidence="1">
    <location>
        <begin position="19"/>
        <end position="71"/>
    </location>
</feature>
<dbReference type="Gene3D" id="2.60.40.1180">
    <property type="entry name" value="Golgi alpha-mannosidase II"/>
    <property type="match status" value="1"/>
</dbReference>
<proteinExistence type="predicted"/>
<dbReference type="PANTHER" id="PTHR43651:SF3">
    <property type="entry name" value="1,4-ALPHA-GLUCAN-BRANCHING ENZYME"/>
    <property type="match status" value="1"/>
</dbReference>
<protein>
    <submittedName>
        <fullName evidence="2">Alpha-amylase_C domain-containing protein</fullName>
    </submittedName>
</protein>
<reference evidence="2" key="2">
    <citation type="submission" date="2022-06" db="UniProtKB">
        <authorList>
            <consortium name="EnsemblMetazoa"/>
        </authorList>
    </citation>
    <scope>IDENTIFICATION</scope>
    <source>
        <strain evidence="2">DF5081</strain>
    </source>
</reference>
<dbReference type="AlphaFoldDB" id="A0A8R1I6G7"/>
<dbReference type="Pfam" id="PF02806">
    <property type="entry name" value="Alpha-amylase_C"/>
    <property type="match status" value="1"/>
</dbReference>
<dbReference type="GO" id="GO:0003844">
    <property type="term" value="F:1,4-alpha-glucan branching enzyme activity"/>
    <property type="evidence" value="ECO:0007669"/>
    <property type="project" value="TreeGrafter"/>
</dbReference>
<dbReference type="Proteomes" id="UP000005237">
    <property type="component" value="Unassembled WGS sequence"/>
</dbReference>
<evidence type="ECO:0000259" key="1">
    <source>
        <dbReference type="Pfam" id="PF02806"/>
    </source>
</evidence>
<sequence length="73" mass="8093">MGGASLSPNIDSNNFPFLSYRIALNSDNADFGGHSRVDNATRFHTSDDGFAGRRCRLQVYIPCRTALVLEKEE</sequence>
<dbReference type="InterPro" id="IPR013780">
    <property type="entry name" value="Glyco_hydro_b"/>
</dbReference>
<name>A0A8R1I6G7_CAEJA</name>
<dbReference type="EnsemblMetazoa" id="CJA22949.1">
    <property type="protein sequence ID" value="CJA22949.1"/>
    <property type="gene ID" value="WBGene00178521"/>
</dbReference>
<dbReference type="SUPFAM" id="SSF51011">
    <property type="entry name" value="Glycosyl hydrolase domain"/>
    <property type="match status" value="1"/>
</dbReference>
<dbReference type="GO" id="GO:0005978">
    <property type="term" value="P:glycogen biosynthetic process"/>
    <property type="evidence" value="ECO:0007669"/>
    <property type="project" value="TreeGrafter"/>
</dbReference>
<reference evidence="3" key="1">
    <citation type="submission" date="2010-08" db="EMBL/GenBank/DDBJ databases">
        <authorList>
            <consortium name="Caenorhabditis japonica Sequencing Consortium"/>
            <person name="Wilson R.K."/>
        </authorList>
    </citation>
    <scope>NUCLEOTIDE SEQUENCE [LARGE SCALE GENOMIC DNA]</scope>
    <source>
        <strain evidence="3">DF5081</strain>
    </source>
</reference>
<evidence type="ECO:0000313" key="3">
    <source>
        <dbReference type="Proteomes" id="UP000005237"/>
    </source>
</evidence>
<dbReference type="InterPro" id="IPR006048">
    <property type="entry name" value="A-amylase/branching_C"/>
</dbReference>
<organism evidence="2 3">
    <name type="scientific">Caenorhabditis japonica</name>
    <dbReference type="NCBI Taxonomy" id="281687"/>
    <lineage>
        <taxon>Eukaryota</taxon>
        <taxon>Metazoa</taxon>
        <taxon>Ecdysozoa</taxon>
        <taxon>Nematoda</taxon>
        <taxon>Chromadorea</taxon>
        <taxon>Rhabditida</taxon>
        <taxon>Rhabditina</taxon>
        <taxon>Rhabditomorpha</taxon>
        <taxon>Rhabditoidea</taxon>
        <taxon>Rhabditidae</taxon>
        <taxon>Peloderinae</taxon>
        <taxon>Caenorhabditis</taxon>
    </lineage>
</organism>
<dbReference type="GO" id="GO:0005737">
    <property type="term" value="C:cytoplasm"/>
    <property type="evidence" value="ECO:0007669"/>
    <property type="project" value="TreeGrafter"/>
</dbReference>
<accession>A0A8R1I6G7</accession>
<dbReference type="GO" id="GO:0043169">
    <property type="term" value="F:cation binding"/>
    <property type="evidence" value="ECO:0007669"/>
    <property type="project" value="InterPro"/>
</dbReference>
<dbReference type="PANTHER" id="PTHR43651">
    <property type="entry name" value="1,4-ALPHA-GLUCAN-BRANCHING ENZYME"/>
    <property type="match status" value="1"/>
</dbReference>
<keyword evidence="3" id="KW-1185">Reference proteome</keyword>
<evidence type="ECO:0000313" key="2">
    <source>
        <dbReference type="EnsemblMetazoa" id="CJA22949.1"/>
    </source>
</evidence>